<sequence length="166" mass="17998">MKVLGVALWGMLLYGTLRLADLPTATWDHSICGPWGCGPPLSALLACHGFWIVLMAPVVVWAIRSWSRPTLWRVGTALLAGGSLGLAAIAVDDTTHWLPAVSVAQRAYLPQRFLFRVATLVDAPLVELLLAGALLLLAARGRSRPSSLQDDRSPDNHVEPFRDNNV</sequence>
<keyword evidence="4" id="KW-1185">Reference proteome</keyword>
<reference evidence="3 4" key="1">
    <citation type="submission" date="2019-02" db="EMBL/GenBank/DDBJ databases">
        <title>Deep-cultivation of Planctomycetes and their phenomic and genomic characterization uncovers novel biology.</title>
        <authorList>
            <person name="Wiegand S."/>
            <person name="Jogler M."/>
            <person name="Boedeker C."/>
            <person name="Pinto D."/>
            <person name="Vollmers J."/>
            <person name="Rivas-Marin E."/>
            <person name="Kohn T."/>
            <person name="Peeters S.H."/>
            <person name="Heuer A."/>
            <person name="Rast P."/>
            <person name="Oberbeckmann S."/>
            <person name="Bunk B."/>
            <person name="Jeske O."/>
            <person name="Meyerdierks A."/>
            <person name="Storesund J.E."/>
            <person name="Kallscheuer N."/>
            <person name="Luecker S."/>
            <person name="Lage O.M."/>
            <person name="Pohl T."/>
            <person name="Merkel B.J."/>
            <person name="Hornburger P."/>
            <person name="Mueller R.-W."/>
            <person name="Bruemmer F."/>
            <person name="Labrenz M."/>
            <person name="Spormann A.M."/>
            <person name="Op den Camp H."/>
            <person name="Overmann J."/>
            <person name="Amann R."/>
            <person name="Jetten M.S.M."/>
            <person name="Mascher T."/>
            <person name="Medema M.H."/>
            <person name="Devos D.P."/>
            <person name="Kaster A.-K."/>
            <person name="Ovreas L."/>
            <person name="Rohde M."/>
            <person name="Galperin M.Y."/>
            <person name="Jogler C."/>
        </authorList>
    </citation>
    <scope>NUCLEOTIDE SEQUENCE [LARGE SCALE GENOMIC DNA]</scope>
    <source>
        <strain evidence="3 4">Pan216</strain>
    </source>
</reference>
<dbReference type="EMBL" id="CP036279">
    <property type="protein sequence ID" value="QDU64783.1"/>
    <property type="molecule type" value="Genomic_DNA"/>
</dbReference>
<keyword evidence="2" id="KW-1133">Transmembrane helix</keyword>
<keyword evidence="2" id="KW-0812">Transmembrane</keyword>
<feature type="transmembrane region" description="Helical" evidence="2">
    <location>
        <begin position="43"/>
        <end position="63"/>
    </location>
</feature>
<evidence type="ECO:0000313" key="4">
    <source>
        <dbReference type="Proteomes" id="UP000317093"/>
    </source>
</evidence>
<evidence type="ECO:0000256" key="2">
    <source>
        <dbReference type="SAM" id="Phobius"/>
    </source>
</evidence>
<protein>
    <recommendedName>
        <fullName evidence="5">DUF3995 domain-containing protein</fullName>
    </recommendedName>
</protein>
<dbReference type="Proteomes" id="UP000317093">
    <property type="component" value="Chromosome"/>
</dbReference>
<feature type="region of interest" description="Disordered" evidence="1">
    <location>
        <begin position="144"/>
        <end position="166"/>
    </location>
</feature>
<gene>
    <name evidence="3" type="ORF">Pan216_56750</name>
</gene>
<dbReference type="OrthoDB" id="292066at2"/>
<dbReference type="KEGG" id="knv:Pan216_56750"/>
<proteinExistence type="predicted"/>
<dbReference type="RefSeq" id="WP_145263218.1">
    <property type="nucleotide sequence ID" value="NZ_CP036279.1"/>
</dbReference>
<evidence type="ECO:0000256" key="1">
    <source>
        <dbReference type="SAM" id="MobiDB-lite"/>
    </source>
</evidence>
<accession>A0A518BD09</accession>
<keyword evidence="2" id="KW-0472">Membrane</keyword>
<evidence type="ECO:0008006" key="5">
    <source>
        <dbReference type="Google" id="ProtNLM"/>
    </source>
</evidence>
<evidence type="ECO:0000313" key="3">
    <source>
        <dbReference type="EMBL" id="QDU64783.1"/>
    </source>
</evidence>
<feature type="compositionally biased region" description="Basic and acidic residues" evidence="1">
    <location>
        <begin position="149"/>
        <end position="166"/>
    </location>
</feature>
<feature type="transmembrane region" description="Helical" evidence="2">
    <location>
        <begin position="113"/>
        <end position="139"/>
    </location>
</feature>
<name>A0A518BD09_9BACT</name>
<dbReference type="AlphaFoldDB" id="A0A518BD09"/>
<organism evidence="3 4">
    <name type="scientific">Kolteria novifilia</name>
    <dbReference type="NCBI Taxonomy" id="2527975"/>
    <lineage>
        <taxon>Bacteria</taxon>
        <taxon>Pseudomonadati</taxon>
        <taxon>Planctomycetota</taxon>
        <taxon>Planctomycetia</taxon>
        <taxon>Kolteriales</taxon>
        <taxon>Kolteriaceae</taxon>
        <taxon>Kolteria</taxon>
    </lineage>
</organism>
<feature type="transmembrane region" description="Helical" evidence="2">
    <location>
        <begin position="70"/>
        <end position="91"/>
    </location>
</feature>